<dbReference type="Gene3D" id="3.30.565.10">
    <property type="entry name" value="Histidine kinase-like ATPase, C-terminal domain"/>
    <property type="match status" value="1"/>
</dbReference>
<dbReference type="Gene3D" id="6.10.340.10">
    <property type="match status" value="1"/>
</dbReference>
<evidence type="ECO:0000256" key="5">
    <source>
        <dbReference type="ARBA" id="ARBA00022777"/>
    </source>
</evidence>
<keyword evidence="7" id="KW-0812">Transmembrane</keyword>
<evidence type="ECO:0000256" key="7">
    <source>
        <dbReference type="SAM" id="Phobius"/>
    </source>
</evidence>
<name>A0A1I3ZLE2_9BACL</name>
<dbReference type="InterPro" id="IPR050640">
    <property type="entry name" value="Bact_2-comp_sensor_kinase"/>
</dbReference>
<dbReference type="InterPro" id="IPR003594">
    <property type="entry name" value="HATPase_dom"/>
</dbReference>
<keyword evidence="4" id="KW-0808">Transferase</keyword>
<dbReference type="RefSeq" id="WP_092272874.1">
    <property type="nucleotide sequence ID" value="NZ_FORT01000013.1"/>
</dbReference>
<evidence type="ECO:0000259" key="8">
    <source>
        <dbReference type="PROSITE" id="PS50885"/>
    </source>
</evidence>
<evidence type="ECO:0000313" key="9">
    <source>
        <dbReference type="EMBL" id="SFK44359.1"/>
    </source>
</evidence>
<evidence type="ECO:0000313" key="10">
    <source>
        <dbReference type="Proteomes" id="UP000198915"/>
    </source>
</evidence>
<gene>
    <name evidence="9" type="ORF">SAMN05518846_113127</name>
</gene>
<keyword evidence="5 9" id="KW-0418">Kinase</keyword>
<keyword evidence="10" id="KW-1185">Reference proteome</keyword>
<dbReference type="PANTHER" id="PTHR34220">
    <property type="entry name" value="SENSOR HISTIDINE KINASE YPDA"/>
    <property type="match status" value="1"/>
</dbReference>
<evidence type="ECO:0000256" key="4">
    <source>
        <dbReference type="ARBA" id="ARBA00022679"/>
    </source>
</evidence>
<evidence type="ECO:0000256" key="3">
    <source>
        <dbReference type="ARBA" id="ARBA00022553"/>
    </source>
</evidence>
<keyword evidence="7" id="KW-1133">Transmembrane helix</keyword>
<accession>A0A1I3ZLE2</accession>
<protein>
    <submittedName>
        <fullName evidence="9">Two-component system, sensor histidine kinase YesM</fullName>
    </submittedName>
</protein>
<sequence>MDLQEERSSVVPFVHSIFFKLFVYFLLLSIVPLTLSGLLTYKNVSELLVTKLDQDASSVLEQNSRTLAFYFNDLKRMGEISFLSSSVSDFLKNKDYDAYLLSFLPLDEAFSSIHLIRPENVGITLVSDHGFVYSYGYSLNRDQSSFYQFEWMPKLSQLSSEPTITRLHDRPYSTSQEEEPVFSYVQRLYSKDLKAKGILIIDFKRSILDSLFESSYFSKNAHGGIESGMLITSKSGDVLYPQDTDLFPAQDMQNLDQVKRITDRSGNLYRTVALLNEETDWTLIGYFRESTLYEPIYRIRNFTYWILLPSIVFCLLASFYLSHRMSDPIRHLQSLMIKVGQGDFHHLFTLRRKDEIGQLGRGFNQMVGKIKELIQLVHEEQSQKRRAELTALQSQIKPHFLYNTLESINSLARKHKEPQISKMIVLLGKLMRLSISTFDEMIPIWKELEYVRCYLELHQFRSRRPIEYEIEMDEEIQSLYTVKWVLQPVVENAILHGLDPIPKQDVSGRIEIKGWLEHDAVYLQVKDNGVGLEKSKLEEMCHNLEHHSQELTQFKQKVGLYNVQSRIRLHFGATYGLSVHSVPEQGMRVTIKLPRRTSDDQATDRG</sequence>
<dbReference type="SUPFAM" id="SSF55874">
    <property type="entry name" value="ATPase domain of HSP90 chaperone/DNA topoisomerase II/histidine kinase"/>
    <property type="match status" value="1"/>
</dbReference>
<dbReference type="GO" id="GO:0000155">
    <property type="term" value="F:phosphorelay sensor kinase activity"/>
    <property type="evidence" value="ECO:0007669"/>
    <property type="project" value="InterPro"/>
</dbReference>
<feature type="transmembrane region" description="Helical" evidence="7">
    <location>
        <begin position="302"/>
        <end position="321"/>
    </location>
</feature>
<dbReference type="InterPro" id="IPR003660">
    <property type="entry name" value="HAMP_dom"/>
</dbReference>
<keyword evidence="2" id="KW-1003">Cell membrane</keyword>
<feature type="domain" description="HAMP" evidence="8">
    <location>
        <begin position="323"/>
        <end position="375"/>
    </location>
</feature>
<dbReference type="AlphaFoldDB" id="A0A1I3ZLE2"/>
<dbReference type="SUPFAM" id="SSF158472">
    <property type="entry name" value="HAMP domain-like"/>
    <property type="match status" value="1"/>
</dbReference>
<dbReference type="Proteomes" id="UP000198915">
    <property type="component" value="Unassembled WGS sequence"/>
</dbReference>
<dbReference type="InterPro" id="IPR010559">
    <property type="entry name" value="Sig_transdc_His_kin_internal"/>
</dbReference>
<dbReference type="Pfam" id="PF06580">
    <property type="entry name" value="His_kinase"/>
    <property type="match status" value="1"/>
</dbReference>
<keyword evidence="3" id="KW-0597">Phosphoprotein</keyword>
<evidence type="ECO:0000256" key="6">
    <source>
        <dbReference type="ARBA" id="ARBA00023136"/>
    </source>
</evidence>
<evidence type="ECO:0000256" key="2">
    <source>
        <dbReference type="ARBA" id="ARBA00022475"/>
    </source>
</evidence>
<dbReference type="GO" id="GO:0005886">
    <property type="term" value="C:plasma membrane"/>
    <property type="evidence" value="ECO:0007669"/>
    <property type="project" value="UniProtKB-SubCell"/>
</dbReference>
<dbReference type="Pfam" id="PF00672">
    <property type="entry name" value="HAMP"/>
    <property type="match status" value="1"/>
</dbReference>
<reference evidence="10" key="1">
    <citation type="submission" date="2016-10" db="EMBL/GenBank/DDBJ databases">
        <authorList>
            <person name="Varghese N."/>
            <person name="Submissions S."/>
        </authorList>
    </citation>
    <scope>NUCLEOTIDE SEQUENCE [LARGE SCALE GENOMIC DNA]</scope>
    <source>
        <strain evidence="10">OK042</strain>
    </source>
</reference>
<dbReference type="CDD" id="cd06225">
    <property type="entry name" value="HAMP"/>
    <property type="match status" value="1"/>
</dbReference>
<dbReference type="EMBL" id="FORT01000013">
    <property type="protein sequence ID" value="SFK44359.1"/>
    <property type="molecule type" value="Genomic_DNA"/>
</dbReference>
<proteinExistence type="predicted"/>
<dbReference type="Pfam" id="PF02518">
    <property type="entry name" value="HATPase_c"/>
    <property type="match status" value="1"/>
</dbReference>
<feature type="transmembrane region" description="Helical" evidence="7">
    <location>
        <begin position="21"/>
        <end position="41"/>
    </location>
</feature>
<dbReference type="SMART" id="SM00304">
    <property type="entry name" value="HAMP"/>
    <property type="match status" value="1"/>
</dbReference>
<dbReference type="InterPro" id="IPR036890">
    <property type="entry name" value="HATPase_C_sf"/>
</dbReference>
<organism evidence="9 10">
    <name type="scientific">Brevibacillus centrosporus</name>
    <dbReference type="NCBI Taxonomy" id="54910"/>
    <lineage>
        <taxon>Bacteria</taxon>
        <taxon>Bacillati</taxon>
        <taxon>Bacillota</taxon>
        <taxon>Bacilli</taxon>
        <taxon>Bacillales</taxon>
        <taxon>Paenibacillaceae</taxon>
        <taxon>Brevibacillus</taxon>
    </lineage>
</organism>
<dbReference type="STRING" id="1884381.SAMN05518846_113127"/>
<dbReference type="PROSITE" id="PS50885">
    <property type="entry name" value="HAMP"/>
    <property type="match status" value="1"/>
</dbReference>
<comment type="subcellular location">
    <subcellularLocation>
        <location evidence="1">Cell membrane</location>
        <topology evidence="1">Multi-pass membrane protein</topology>
    </subcellularLocation>
</comment>
<dbReference type="PANTHER" id="PTHR34220:SF7">
    <property type="entry name" value="SENSOR HISTIDINE KINASE YPDA"/>
    <property type="match status" value="1"/>
</dbReference>
<keyword evidence="6 7" id="KW-0472">Membrane</keyword>
<evidence type="ECO:0000256" key="1">
    <source>
        <dbReference type="ARBA" id="ARBA00004651"/>
    </source>
</evidence>